<reference evidence="1 2" key="1">
    <citation type="submission" date="2012-11" db="EMBL/GenBank/DDBJ databases">
        <title>Whole genome sequence of Acidocella aminolytica 101 = DSM 11237.</title>
        <authorList>
            <person name="Azuma Y."/>
            <person name="Higashiura N."/>
            <person name="Hirakawa H."/>
            <person name="Matsushita K."/>
        </authorList>
    </citation>
    <scope>NUCLEOTIDE SEQUENCE [LARGE SCALE GENOMIC DNA]</scope>
    <source>
        <strain evidence="2">101 / DSM 11237</strain>
    </source>
</reference>
<dbReference type="RefSeq" id="WP_052948282.1">
    <property type="nucleotide sequence ID" value="NZ_BANC01000012.1"/>
</dbReference>
<organism evidence="1 2">
    <name type="scientific">Acidocella aminolytica 101 = DSM 11237</name>
    <dbReference type="NCBI Taxonomy" id="1120923"/>
    <lineage>
        <taxon>Bacteria</taxon>
        <taxon>Pseudomonadati</taxon>
        <taxon>Pseudomonadota</taxon>
        <taxon>Alphaproteobacteria</taxon>
        <taxon>Acetobacterales</taxon>
        <taxon>Acidocellaceae</taxon>
        <taxon>Acidocella</taxon>
    </lineage>
</organism>
<gene>
    <name evidence="1" type="ORF">Aam_012_025</name>
</gene>
<accession>A0A0D6PC96</accession>
<dbReference type="OrthoDB" id="9774608at2"/>
<sequence length="94" mass="10299">MTRHLNGPARSKGLLFTYATNYLIDVESAIILDIEATRAVRRAEVGASRTMLIGVKEMFGLKPAWVAADSAYGSAANSAWLVKQKKVRIVHPDL</sequence>
<keyword evidence="2" id="KW-1185">Reference proteome</keyword>
<evidence type="ECO:0000313" key="2">
    <source>
        <dbReference type="Proteomes" id="UP000032668"/>
    </source>
</evidence>
<dbReference type="EMBL" id="BANC01000012">
    <property type="protein sequence ID" value="GAN78981.1"/>
    <property type="molecule type" value="Genomic_DNA"/>
</dbReference>
<protein>
    <submittedName>
        <fullName evidence="1">Transposase IS4</fullName>
    </submittedName>
</protein>
<comment type="caution">
    <text evidence="1">The sequence shown here is derived from an EMBL/GenBank/DDBJ whole genome shotgun (WGS) entry which is preliminary data.</text>
</comment>
<dbReference type="AlphaFoldDB" id="A0A0D6PC96"/>
<dbReference type="Proteomes" id="UP000032668">
    <property type="component" value="Unassembled WGS sequence"/>
</dbReference>
<proteinExistence type="predicted"/>
<name>A0A0D6PC96_9PROT</name>
<evidence type="ECO:0000313" key="1">
    <source>
        <dbReference type="EMBL" id="GAN78981.1"/>
    </source>
</evidence>